<keyword evidence="7 8" id="KW-0539">Nucleus</keyword>
<reference evidence="13" key="1">
    <citation type="submission" date="2015-11" db="EMBL/GenBank/DDBJ databases">
        <title>De novo transcriptome assembly of four potential Pierce s Disease insect vectors from Arizona vineyards.</title>
        <authorList>
            <person name="Tassone E.E."/>
        </authorList>
    </citation>
    <scope>NUCLEOTIDE SEQUENCE</scope>
</reference>
<feature type="region of interest" description="Disordered" evidence="10">
    <location>
        <begin position="117"/>
        <end position="149"/>
    </location>
</feature>
<dbReference type="Pfam" id="PF08772">
    <property type="entry name" value="Zn_ribbon_NOB1"/>
    <property type="match status" value="1"/>
</dbReference>
<dbReference type="InterPro" id="IPR039907">
    <property type="entry name" value="NOB1"/>
</dbReference>
<evidence type="ECO:0000256" key="7">
    <source>
        <dbReference type="ARBA" id="ARBA00023242"/>
    </source>
</evidence>
<dbReference type="FunFam" id="3.40.50.1010:FF:000020">
    <property type="entry name" value="20S-pre-rRNA D-site endonuclease NOB1"/>
    <property type="match status" value="1"/>
</dbReference>
<dbReference type="SUPFAM" id="SSF144206">
    <property type="entry name" value="NOB1 zinc finger-like"/>
    <property type="match status" value="1"/>
</dbReference>
<evidence type="ECO:0000259" key="11">
    <source>
        <dbReference type="Pfam" id="PF08772"/>
    </source>
</evidence>
<dbReference type="AlphaFoldDB" id="A0A1B6LHL0"/>
<dbReference type="GO" id="GO:0004521">
    <property type="term" value="F:RNA endonuclease activity"/>
    <property type="evidence" value="ECO:0007669"/>
    <property type="project" value="UniProtKB-UniRule"/>
</dbReference>
<dbReference type="Gene3D" id="3.40.50.1010">
    <property type="entry name" value="5'-nuclease"/>
    <property type="match status" value="1"/>
</dbReference>
<dbReference type="CDD" id="cd09876">
    <property type="entry name" value="PIN_Nob1-like"/>
    <property type="match status" value="1"/>
</dbReference>
<dbReference type="Pfam" id="PF17146">
    <property type="entry name" value="PIN_6"/>
    <property type="match status" value="1"/>
</dbReference>
<feature type="domain" description="Ribonuclease PIN" evidence="12">
    <location>
        <begin position="8"/>
        <end position="94"/>
    </location>
</feature>
<dbReference type="GO" id="GO:0031981">
    <property type="term" value="C:nuclear lumen"/>
    <property type="evidence" value="ECO:0007669"/>
    <property type="project" value="UniProtKB-ARBA"/>
</dbReference>
<evidence type="ECO:0000256" key="1">
    <source>
        <dbReference type="ARBA" id="ARBA00004123"/>
    </source>
</evidence>
<dbReference type="GO" id="GO:0005737">
    <property type="term" value="C:cytoplasm"/>
    <property type="evidence" value="ECO:0007669"/>
    <property type="project" value="UniProtKB-ARBA"/>
</dbReference>
<evidence type="ECO:0000256" key="8">
    <source>
        <dbReference type="PIRNR" id="PIRNR037125"/>
    </source>
</evidence>
<name>A0A1B6LHL0_9HEMI</name>
<dbReference type="InterPro" id="IPR014881">
    <property type="entry name" value="NOB1_Zn-bd"/>
</dbReference>
<evidence type="ECO:0000256" key="6">
    <source>
        <dbReference type="ARBA" id="ARBA00022833"/>
    </source>
</evidence>
<feature type="binding site" evidence="9">
    <location>
        <position position="308"/>
    </location>
    <ligand>
        <name>Zn(2+)</name>
        <dbReference type="ChEBI" id="CHEBI:29105"/>
    </ligand>
</feature>
<feature type="compositionally biased region" description="Basic and acidic residues" evidence="10">
    <location>
        <begin position="131"/>
        <end position="144"/>
    </location>
</feature>
<feature type="binding site" evidence="9">
    <location>
        <position position="305"/>
    </location>
    <ligand>
        <name>Zn(2+)</name>
        <dbReference type="ChEBI" id="CHEBI:29105"/>
    </ligand>
</feature>
<feature type="region of interest" description="Disordered" evidence="10">
    <location>
        <begin position="207"/>
        <end position="227"/>
    </location>
</feature>
<dbReference type="PIRSF" id="PIRSF037125">
    <property type="entry name" value="D-site_20S_pre-rRNA_nuclease"/>
    <property type="match status" value="1"/>
</dbReference>
<dbReference type="InterPro" id="IPR033411">
    <property type="entry name" value="Ribonuclease_PIN"/>
</dbReference>
<evidence type="ECO:0000313" key="13">
    <source>
        <dbReference type="EMBL" id="JAT23120.1"/>
    </source>
</evidence>
<evidence type="ECO:0000259" key="12">
    <source>
        <dbReference type="Pfam" id="PF17146"/>
    </source>
</evidence>
<keyword evidence="4 8" id="KW-0479">Metal-binding</keyword>
<dbReference type="GO" id="GO:0016787">
    <property type="term" value="F:hydrolase activity"/>
    <property type="evidence" value="ECO:0007669"/>
    <property type="project" value="UniProtKB-KW"/>
</dbReference>
<keyword evidence="6 8" id="KW-0862">Zinc</keyword>
<evidence type="ECO:0000256" key="10">
    <source>
        <dbReference type="SAM" id="MobiDB-lite"/>
    </source>
</evidence>
<dbReference type="Gene3D" id="6.20.210.10">
    <property type="entry name" value="Nin one binding (NOB1), Zn-ribbon-like"/>
    <property type="match status" value="1"/>
</dbReference>
<organism evidence="13">
    <name type="scientific">Graphocephala atropunctata</name>
    <dbReference type="NCBI Taxonomy" id="36148"/>
    <lineage>
        <taxon>Eukaryota</taxon>
        <taxon>Metazoa</taxon>
        <taxon>Ecdysozoa</taxon>
        <taxon>Arthropoda</taxon>
        <taxon>Hexapoda</taxon>
        <taxon>Insecta</taxon>
        <taxon>Pterygota</taxon>
        <taxon>Neoptera</taxon>
        <taxon>Paraneoptera</taxon>
        <taxon>Hemiptera</taxon>
        <taxon>Auchenorrhyncha</taxon>
        <taxon>Membracoidea</taxon>
        <taxon>Cicadellidae</taxon>
        <taxon>Cicadellinae</taxon>
        <taxon>Cicadellini</taxon>
        <taxon>Graphocephala</taxon>
    </lineage>
</organism>
<dbReference type="PANTHER" id="PTHR12814:SF2">
    <property type="entry name" value="RNA-BINDING PROTEIN NOB1"/>
    <property type="match status" value="1"/>
</dbReference>
<comment type="function">
    <text evidence="8">May play a role in mRNA degradation.</text>
</comment>
<comment type="similarity">
    <text evidence="2 8">Belongs to the NOB1 family.</text>
</comment>
<dbReference type="GO" id="GO:0030688">
    <property type="term" value="C:preribosome, small subunit precursor"/>
    <property type="evidence" value="ECO:0007669"/>
    <property type="project" value="TreeGrafter"/>
</dbReference>
<dbReference type="EMBL" id="GEBQ01016857">
    <property type="protein sequence ID" value="JAT23120.1"/>
    <property type="molecule type" value="Transcribed_RNA"/>
</dbReference>
<sequence length="432" mass="48274">MLNKPEYLVVDTSAFIQNAPLQDMGRNILSIQEVIDEITSKRQLKRLVVLPYDLKLTNVFSENISFVTEFSKKTGDYPSLSATDIKVMALVYQLEKQHVGADHLKTAPAHDKVVSLRPPQLSAGDPVGFFKGDEVKDDSNKKDAEDDNSIITVEVKDSLTEKGAEIGDEEQTELSVQLGGGADDETSLELDLSEMRVSDVLRPLIEEECGSDGDDGGSGDDDSESDWITPENIRQMKQQMDFGLTEDKPVTVACLTTDFAMQNVMKQIGLNIVGLDGRVIKHLRTYIFRCYACFKTTSNMTKVFCPKCGNKTLKKVAVSVDENGKQIIHINPRRPLTARGKKFSLPRPQGGKHANNPMLCEDQPVPDQRPSRLARTKTNPLDDDYIAGFSPFVMRDVNSKSAMLGIGGKHQEVKYWMRKNPNEVVKHRRRKK</sequence>
<evidence type="ECO:0000256" key="2">
    <source>
        <dbReference type="ARBA" id="ARBA00005858"/>
    </source>
</evidence>
<dbReference type="GO" id="GO:0030490">
    <property type="term" value="P:maturation of SSU-rRNA"/>
    <property type="evidence" value="ECO:0007669"/>
    <property type="project" value="TreeGrafter"/>
</dbReference>
<dbReference type="InterPro" id="IPR036283">
    <property type="entry name" value="NOB1_Zf-like_sf"/>
</dbReference>
<protein>
    <recommendedName>
        <fullName evidence="8">RNA-binding protein NOB1</fullName>
    </recommendedName>
</protein>
<evidence type="ECO:0000256" key="9">
    <source>
        <dbReference type="PIRSR" id="PIRSR037125-1"/>
    </source>
</evidence>
<feature type="compositionally biased region" description="Acidic residues" evidence="10">
    <location>
        <begin position="207"/>
        <end position="225"/>
    </location>
</feature>
<evidence type="ECO:0000256" key="5">
    <source>
        <dbReference type="ARBA" id="ARBA00022801"/>
    </source>
</evidence>
<feature type="binding site" evidence="9">
    <location>
        <position position="290"/>
    </location>
    <ligand>
        <name>Zn(2+)</name>
        <dbReference type="ChEBI" id="CHEBI:29105"/>
    </ligand>
</feature>
<accession>A0A1B6LHL0</accession>
<feature type="binding site" evidence="9">
    <location>
        <position position="293"/>
    </location>
    <ligand>
        <name>Zn(2+)</name>
        <dbReference type="ChEBI" id="CHEBI:29105"/>
    </ligand>
</feature>
<comment type="subcellular location">
    <subcellularLocation>
        <location evidence="1 8">Nucleus</location>
    </subcellularLocation>
</comment>
<dbReference type="GO" id="GO:0046872">
    <property type="term" value="F:metal ion binding"/>
    <property type="evidence" value="ECO:0007669"/>
    <property type="project" value="UniProtKB-UniRule"/>
</dbReference>
<feature type="region of interest" description="Disordered" evidence="10">
    <location>
        <begin position="338"/>
        <end position="378"/>
    </location>
</feature>
<evidence type="ECO:0000256" key="3">
    <source>
        <dbReference type="ARBA" id="ARBA00022722"/>
    </source>
</evidence>
<dbReference type="PANTHER" id="PTHR12814">
    <property type="entry name" value="RNA-BINDING PROTEIN NOB1"/>
    <property type="match status" value="1"/>
</dbReference>
<evidence type="ECO:0000256" key="4">
    <source>
        <dbReference type="ARBA" id="ARBA00022723"/>
    </source>
</evidence>
<keyword evidence="5" id="KW-0378">Hydrolase</keyword>
<gene>
    <name evidence="13" type="ORF">g.14343</name>
</gene>
<feature type="region of interest" description="Disordered" evidence="10">
    <location>
        <begin position="161"/>
        <end position="183"/>
    </location>
</feature>
<keyword evidence="3" id="KW-0540">Nuclease</keyword>
<dbReference type="InterPro" id="IPR017117">
    <property type="entry name" value="Nob1_euk"/>
</dbReference>
<feature type="domain" description="Nin one binding (NOB1) Zn-ribbon-like" evidence="11">
    <location>
        <begin position="280"/>
        <end position="351"/>
    </location>
</feature>
<proteinExistence type="inferred from homology"/>